<proteinExistence type="predicted"/>
<organism evidence="1 2">
    <name type="scientific">Araneus ventricosus</name>
    <name type="common">Orbweaver spider</name>
    <name type="synonym">Epeira ventricosa</name>
    <dbReference type="NCBI Taxonomy" id="182803"/>
    <lineage>
        <taxon>Eukaryota</taxon>
        <taxon>Metazoa</taxon>
        <taxon>Ecdysozoa</taxon>
        <taxon>Arthropoda</taxon>
        <taxon>Chelicerata</taxon>
        <taxon>Arachnida</taxon>
        <taxon>Araneae</taxon>
        <taxon>Araneomorphae</taxon>
        <taxon>Entelegynae</taxon>
        <taxon>Araneoidea</taxon>
        <taxon>Araneidae</taxon>
        <taxon>Araneus</taxon>
    </lineage>
</organism>
<gene>
    <name evidence="1" type="ORF">AVEN_115355_1</name>
</gene>
<protein>
    <submittedName>
        <fullName evidence="1">Uncharacterized protein</fullName>
    </submittedName>
</protein>
<dbReference type="EMBL" id="BGPR01000001">
    <property type="protein sequence ID" value="GBL72434.1"/>
    <property type="molecule type" value="Genomic_DNA"/>
</dbReference>
<evidence type="ECO:0000313" key="1">
    <source>
        <dbReference type="EMBL" id="GBL72434.1"/>
    </source>
</evidence>
<dbReference type="OrthoDB" id="8063408at2759"/>
<evidence type="ECO:0000313" key="2">
    <source>
        <dbReference type="Proteomes" id="UP000499080"/>
    </source>
</evidence>
<sequence length="99" mass="11655">MKSFLSLQKFQEDDTQVWAINCTQRKEQLFSRKIFSGTRNCLNPVSIEWGGFRRIRAHRVKEDAFVGTQIRKLICDSIFESKLNKEELAAWKSFVEVIK</sequence>
<dbReference type="Proteomes" id="UP000499080">
    <property type="component" value="Unassembled WGS sequence"/>
</dbReference>
<accession>A0A4Y2A043</accession>
<name>A0A4Y2A043_ARAVE</name>
<comment type="caution">
    <text evidence="1">The sequence shown here is derived from an EMBL/GenBank/DDBJ whole genome shotgun (WGS) entry which is preliminary data.</text>
</comment>
<reference evidence="1 2" key="1">
    <citation type="journal article" date="2019" name="Sci. Rep.">
        <title>Orb-weaving spider Araneus ventricosus genome elucidates the spidroin gene catalogue.</title>
        <authorList>
            <person name="Kono N."/>
            <person name="Nakamura H."/>
            <person name="Ohtoshi R."/>
            <person name="Moran D.A.P."/>
            <person name="Shinohara A."/>
            <person name="Yoshida Y."/>
            <person name="Fujiwara M."/>
            <person name="Mori M."/>
            <person name="Tomita M."/>
            <person name="Arakawa K."/>
        </authorList>
    </citation>
    <scope>NUCLEOTIDE SEQUENCE [LARGE SCALE GENOMIC DNA]</scope>
</reference>
<keyword evidence="2" id="KW-1185">Reference proteome</keyword>
<dbReference type="AlphaFoldDB" id="A0A4Y2A043"/>